<comment type="subcellular location">
    <subcellularLocation>
        <location evidence="1">Membrane</location>
        <topology evidence="1">Multi-pass membrane protein</topology>
    </subcellularLocation>
</comment>
<evidence type="ECO:0000256" key="5">
    <source>
        <dbReference type="PIRSR" id="PIRSR604254-1"/>
    </source>
</evidence>
<accession>A0A939IY08</accession>
<dbReference type="Proteomes" id="UP000664332">
    <property type="component" value="Unassembled WGS sequence"/>
</dbReference>
<reference evidence="7" key="1">
    <citation type="submission" date="2021-03" db="EMBL/GenBank/DDBJ databases">
        <authorList>
            <person name="Sun Q."/>
        </authorList>
    </citation>
    <scope>NUCLEOTIDE SEQUENCE</scope>
    <source>
        <strain evidence="7">CCM 8862</strain>
    </source>
</reference>
<dbReference type="GO" id="GO:0016020">
    <property type="term" value="C:membrane"/>
    <property type="evidence" value="ECO:0007669"/>
    <property type="project" value="UniProtKB-SubCell"/>
</dbReference>
<dbReference type="PANTHER" id="PTHR20855">
    <property type="entry name" value="ADIPOR/PROGESTIN RECEPTOR-RELATED"/>
    <property type="match status" value="1"/>
</dbReference>
<keyword evidence="2 6" id="KW-0812">Transmembrane</keyword>
<organism evidence="7 8">
    <name type="scientific">Corynebacterium mendelii</name>
    <dbReference type="NCBI Taxonomy" id="2765362"/>
    <lineage>
        <taxon>Bacteria</taxon>
        <taxon>Bacillati</taxon>
        <taxon>Actinomycetota</taxon>
        <taxon>Actinomycetes</taxon>
        <taxon>Mycobacteriales</taxon>
        <taxon>Corynebacteriaceae</taxon>
        <taxon>Corynebacterium</taxon>
    </lineage>
</organism>
<dbReference type="GO" id="GO:0046872">
    <property type="term" value="F:metal ion binding"/>
    <property type="evidence" value="ECO:0007669"/>
    <property type="project" value="UniProtKB-KW"/>
</dbReference>
<feature type="transmembrane region" description="Helical" evidence="6">
    <location>
        <begin position="179"/>
        <end position="203"/>
    </location>
</feature>
<dbReference type="EMBL" id="JAFLEQ010000017">
    <property type="protein sequence ID" value="MBN9645035.1"/>
    <property type="molecule type" value="Genomic_DNA"/>
</dbReference>
<dbReference type="Pfam" id="PF03006">
    <property type="entry name" value="HlyIII"/>
    <property type="match status" value="1"/>
</dbReference>
<keyword evidence="8" id="KW-1185">Reference proteome</keyword>
<evidence type="ECO:0000256" key="6">
    <source>
        <dbReference type="SAM" id="Phobius"/>
    </source>
</evidence>
<evidence type="ECO:0000256" key="2">
    <source>
        <dbReference type="ARBA" id="ARBA00022692"/>
    </source>
</evidence>
<feature type="transmembrane region" description="Helical" evidence="6">
    <location>
        <begin position="155"/>
        <end position="173"/>
    </location>
</feature>
<evidence type="ECO:0000313" key="7">
    <source>
        <dbReference type="EMBL" id="MBN9645035.1"/>
    </source>
</evidence>
<dbReference type="AlphaFoldDB" id="A0A939IY08"/>
<keyword evidence="5" id="KW-0479">Metal-binding</keyword>
<evidence type="ECO:0000256" key="3">
    <source>
        <dbReference type="ARBA" id="ARBA00022989"/>
    </source>
</evidence>
<sequence>MGRTTGVDAAPTDIVAVTRCVADRGRRPVMRGFMHLAAAVAALVQAGVMVTYAAVTGTAAAVLGAVVYSAGLIGLFGVSAFYHLYPFSRPGSVRVWQRLDHSMIAVFTACTYTPVCLLALPPGHAAWLLPVAWGAAVAAVVMNVVWIGHPPLVDVIVYAGLGWLIVPLAGVLWHTSGAAVVWLLVAGGIVYTVGSLAYGFHWPGRKSRVFGYHEWFHAATVVAAVIHLVAVWMIVVEAG</sequence>
<name>A0A939IY08_9CORY</name>
<feature type="binding site" evidence="5">
    <location>
        <position position="217"/>
    </location>
    <ligand>
        <name>Zn(2+)</name>
        <dbReference type="ChEBI" id="CHEBI:29105"/>
    </ligand>
</feature>
<dbReference type="PANTHER" id="PTHR20855:SF3">
    <property type="entry name" value="LD03007P"/>
    <property type="match status" value="1"/>
</dbReference>
<feature type="transmembrane region" description="Helical" evidence="6">
    <location>
        <begin position="215"/>
        <end position="235"/>
    </location>
</feature>
<dbReference type="InterPro" id="IPR004254">
    <property type="entry name" value="AdipoR/HlyIII-related"/>
</dbReference>
<gene>
    <name evidence="7" type="ORF">JZY06_10510</name>
</gene>
<feature type="binding site" evidence="5">
    <location>
        <position position="213"/>
    </location>
    <ligand>
        <name>Zn(2+)</name>
        <dbReference type="ChEBI" id="CHEBI:29105"/>
    </ligand>
</feature>
<feature type="transmembrane region" description="Helical" evidence="6">
    <location>
        <begin position="61"/>
        <end position="82"/>
    </location>
</feature>
<feature type="transmembrane region" description="Helical" evidence="6">
    <location>
        <begin position="33"/>
        <end position="55"/>
    </location>
</feature>
<evidence type="ECO:0000256" key="4">
    <source>
        <dbReference type="ARBA" id="ARBA00023136"/>
    </source>
</evidence>
<keyword evidence="5" id="KW-0862">Zinc</keyword>
<dbReference type="RefSeq" id="WP_207279521.1">
    <property type="nucleotide sequence ID" value="NZ_JAFLEQ010000017.1"/>
</dbReference>
<keyword evidence="3 6" id="KW-1133">Transmembrane helix</keyword>
<evidence type="ECO:0000256" key="1">
    <source>
        <dbReference type="ARBA" id="ARBA00004141"/>
    </source>
</evidence>
<protein>
    <submittedName>
        <fullName evidence="7">Hemolysin III family protein</fullName>
    </submittedName>
</protein>
<evidence type="ECO:0000313" key="8">
    <source>
        <dbReference type="Proteomes" id="UP000664332"/>
    </source>
</evidence>
<feature type="binding site" evidence="5">
    <location>
        <position position="83"/>
    </location>
    <ligand>
        <name>Zn(2+)</name>
        <dbReference type="ChEBI" id="CHEBI:29105"/>
    </ligand>
</feature>
<comment type="caution">
    <text evidence="7">The sequence shown here is derived from an EMBL/GenBank/DDBJ whole genome shotgun (WGS) entry which is preliminary data.</text>
</comment>
<feature type="transmembrane region" description="Helical" evidence="6">
    <location>
        <begin position="103"/>
        <end position="121"/>
    </location>
</feature>
<feature type="transmembrane region" description="Helical" evidence="6">
    <location>
        <begin position="127"/>
        <end position="148"/>
    </location>
</feature>
<proteinExistence type="predicted"/>
<keyword evidence="4 6" id="KW-0472">Membrane</keyword>